<dbReference type="InterPro" id="IPR029759">
    <property type="entry name" value="GPX_AS"/>
</dbReference>
<reference evidence="8 9" key="1">
    <citation type="submission" date="2024-06" db="EMBL/GenBank/DDBJ databases">
        <title>A chromosome level genome sequence of Diviner's sage (Salvia divinorum).</title>
        <authorList>
            <person name="Ford S.A."/>
            <person name="Ro D.-K."/>
            <person name="Ness R.W."/>
            <person name="Phillips M.A."/>
        </authorList>
    </citation>
    <scope>NUCLEOTIDE SEQUENCE [LARGE SCALE GENOMIC DNA]</scope>
    <source>
        <strain evidence="8">SAF-2024a</strain>
        <tissue evidence="8">Leaf</tissue>
    </source>
</reference>
<evidence type="ECO:0000256" key="3">
    <source>
        <dbReference type="ARBA" id="ARBA00023002"/>
    </source>
</evidence>
<name>A0ABD1H1C0_SALDI</name>
<dbReference type="PROSITE" id="PS00460">
    <property type="entry name" value="GLUTATHIONE_PEROXID_1"/>
    <property type="match status" value="1"/>
</dbReference>
<dbReference type="PANTHER" id="PTHR11592:SF17">
    <property type="entry name" value="GLUTATHIONE PEROXIDASE 5-RELATED"/>
    <property type="match status" value="1"/>
</dbReference>
<evidence type="ECO:0000256" key="5">
    <source>
        <dbReference type="ARBA" id="ARBA00037287"/>
    </source>
</evidence>
<evidence type="ECO:0000313" key="8">
    <source>
        <dbReference type="EMBL" id="KAL1550198.1"/>
    </source>
</evidence>
<evidence type="ECO:0000313" key="9">
    <source>
        <dbReference type="Proteomes" id="UP001567538"/>
    </source>
</evidence>
<comment type="function">
    <text evidence="5">Protects cells and enzymes from oxidative damage, by catalyzing the reduction of hydrogen peroxide, lipid peroxides and organic hydroperoxide, by glutathione.</text>
</comment>
<keyword evidence="2 6" id="KW-0575">Peroxidase</keyword>
<evidence type="ECO:0000256" key="2">
    <source>
        <dbReference type="ARBA" id="ARBA00022559"/>
    </source>
</evidence>
<evidence type="ECO:0000256" key="1">
    <source>
        <dbReference type="ARBA" id="ARBA00006926"/>
    </source>
</evidence>
<dbReference type="Gene3D" id="3.40.30.10">
    <property type="entry name" value="Glutaredoxin"/>
    <property type="match status" value="1"/>
</dbReference>
<dbReference type="PROSITE" id="PS00763">
    <property type="entry name" value="GLUTATHIONE_PEROXID_2"/>
    <property type="match status" value="1"/>
</dbReference>
<dbReference type="PROSITE" id="PS51355">
    <property type="entry name" value="GLUTATHIONE_PEROXID_3"/>
    <property type="match status" value="1"/>
</dbReference>
<protein>
    <recommendedName>
        <fullName evidence="6">Glutathione peroxidase</fullName>
    </recommendedName>
</protein>
<comment type="catalytic activity">
    <reaction evidence="4">
        <text>a hydroperoxy polyunsaturated fatty acid + 2 glutathione = a hydroxy polyunsaturated fatty acid + glutathione disulfide + H2O</text>
        <dbReference type="Rhea" id="RHEA:19057"/>
        <dbReference type="ChEBI" id="CHEBI:15377"/>
        <dbReference type="ChEBI" id="CHEBI:57925"/>
        <dbReference type="ChEBI" id="CHEBI:58297"/>
        <dbReference type="ChEBI" id="CHEBI:131871"/>
        <dbReference type="ChEBI" id="CHEBI:134019"/>
        <dbReference type="EC" id="1.11.1.12"/>
    </reaction>
</comment>
<keyword evidence="3 6" id="KW-0560">Oxidoreductase</keyword>
<evidence type="ECO:0000259" key="7">
    <source>
        <dbReference type="PROSITE" id="PS51352"/>
    </source>
</evidence>
<dbReference type="Pfam" id="PF00255">
    <property type="entry name" value="GSHPx"/>
    <property type="match status" value="1"/>
</dbReference>
<dbReference type="PRINTS" id="PR01011">
    <property type="entry name" value="GLUTPROXDASE"/>
</dbReference>
<dbReference type="EMBL" id="JBEAFC010000007">
    <property type="protein sequence ID" value="KAL1550198.1"/>
    <property type="molecule type" value="Genomic_DNA"/>
</dbReference>
<accession>A0ABD1H1C0</accession>
<dbReference type="SUPFAM" id="SSF52833">
    <property type="entry name" value="Thioredoxin-like"/>
    <property type="match status" value="1"/>
</dbReference>
<dbReference type="PANTHER" id="PTHR11592">
    <property type="entry name" value="GLUTATHIONE PEROXIDASE"/>
    <property type="match status" value="1"/>
</dbReference>
<comment type="caution">
    <text evidence="8">The sequence shown here is derived from an EMBL/GenBank/DDBJ whole genome shotgun (WGS) entry which is preliminary data.</text>
</comment>
<dbReference type="GO" id="GO:0047066">
    <property type="term" value="F:phospholipid-hydroperoxide glutathione peroxidase activity"/>
    <property type="evidence" value="ECO:0007669"/>
    <property type="project" value="UniProtKB-EC"/>
</dbReference>
<dbReference type="InterPro" id="IPR013766">
    <property type="entry name" value="Thioredoxin_domain"/>
</dbReference>
<dbReference type="InterPro" id="IPR036249">
    <property type="entry name" value="Thioredoxin-like_sf"/>
</dbReference>
<gene>
    <name evidence="8" type="primary">GPXMC1</name>
    <name evidence="8" type="ORF">AAHA92_18196</name>
</gene>
<sequence>MHGQKGVLGFLESQENIPFTIKGIVPDIVINPHACPSRQTPGQLLEAALGKGIALVEGSIHDFVVKDTKEQDVSLDIFKGKVLLIVNVASQCGCTNSNYTELAELYAQFKDKGLEILAFPCNQFLKQEPGSSQDAEQFACTRFNAEFPIFHKVKVNGANAAPVYKFLKSNKKGPFGGSIKWNFTKFLVDRDGHVINRYGTTTSPMAIAPDIQKALGDET</sequence>
<dbReference type="AlphaFoldDB" id="A0ABD1H1C0"/>
<feature type="domain" description="Thioredoxin" evidence="7">
    <location>
        <begin position="54"/>
        <end position="219"/>
    </location>
</feature>
<comment type="similarity">
    <text evidence="1 6">Belongs to the glutathione peroxidase family.</text>
</comment>
<dbReference type="InterPro" id="IPR029760">
    <property type="entry name" value="GPX_CS"/>
</dbReference>
<evidence type="ECO:0000256" key="6">
    <source>
        <dbReference type="RuleBase" id="RU000499"/>
    </source>
</evidence>
<proteinExistence type="inferred from homology"/>
<dbReference type="InterPro" id="IPR000889">
    <property type="entry name" value="Glutathione_peroxidase"/>
</dbReference>
<dbReference type="SUPFAM" id="SSF64484">
    <property type="entry name" value="beta and beta-prime subunits of DNA dependent RNA-polymerase"/>
    <property type="match status" value="1"/>
</dbReference>
<keyword evidence="9" id="KW-1185">Reference proteome</keyword>
<dbReference type="FunFam" id="3.40.30.10:FF:000025">
    <property type="entry name" value="Glutathione peroxidase"/>
    <property type="match status" value="1"/>
</dbReference>
<dbReference type="PROSITE" id="PS51352">
    <property type="entry name" value="THIOREDOXIN_2"/>
    <property type="match status" value="1"/>
</dbReference>
<evidence type="ECO:0000256" key="4">
    <source>
        <dbReference type="ARBA" id="ARBA00036974"/>
    </source>
</evidence>
<dbReference type="Proteomes" id="UP001567538">
    <property type="component" value="Unassembled WGS sequence"/>
</dbReference>
<dbReference type="CDD" id="cd00340">
    <property type="entry name" value="GSH_Peroxidase"/>
    <property type="match status" value="1"/>
</dbReference>
<organism evidence="8 9">
    <name type="scientific">Salvia divinorum</name>
    <name type="common">Maria pastora</name>
    <name type="synonym">Diviner's sage</name>
    <dbReference type="NCBI Taxonomy" id="28513"/>
    <lineage>
        <taxon>Eukaryota</taxon>
        <taxon>Viridiplantae</taxon>
        <taxon>Streptophyta</taxon>
        <taxon>Embryophyta</taxon>
        <taxon>Tracheophyta</taxon>
        <taxon>Spermatophyta</taxon>
        <taxon>Magnoliopsida</taxon>
        <taxon>eudicotyledons</taxon>
        <taxon>Gunneridae</taxon>
        <taxon>Pentapetalae</taxon>
        <taxon>asterids</taxon>
        <taxon>lamiids</taxon>
        <taxon>Lamiales</taxon>
        <taxon>Lamiaceae</taxon>
        <taxon>Nepetoideae</taxon>
        <taxon>Mentheae</taxon>
        <taxon>Salviinae</taxon>
        <taxon>Salvia</taxon>
        <taxon>Salvia subgen. Calosphace</taxon>
    </lineage>
</organism>